<dbReference type="OrthoDB" id="1443506at2"/>
<protein>
    <submittedName>
        <fullName evidence="2">Uncharacterized protein</fullName>
    </submittedName>
</protein>
<keyword evidence="3" id="KW-1185">Reference proteome</keyword>
<dbReference type="EMBL" id="QKXH01000002">
    <property type="protein sequence ID" value="PZX94867.1"/>
    <property type="molecule type" value="Genomic_DNA"/>
</dbReference>
<accession>A0A2W7UI53</accession>
<evidence type="ECO:0000313" key="3">
    <source>
        <dbReference type="Proteomes" id="UP000249177"/>
    </source>
</evidence>
<dbReference type="Proteomes" id="UP000249177">
    <property type="component" value="Unassembled WGS sequence"/>
</dbReference>
<evidence type="ECO:0000313" key="2">
    <source>
        <dbReference type="EMBL" id="PZX94867.1"/>
    </source>
</evidence>
<feature type="region of interest" description="Disordered" evidence="1">
    <location>
        <begin position="210"/>
        <end position="312"/>
    </location>
</feature>
<dbReference type="RefSeq" id="WP_111408962.1">
    <property type="nucleotide sequence ID" value="NZ_QKXH01000002.1"/>
</dbReference>
<name>A0A2W7UI53_9FLAO</name>
<proteinExistence type="predicted"/>
<gene>
    <name evidence="2" type="ORF">DOS84_04765</name>
</gene>
<sequence length="312" mass="34310">MKTNALITWKTTLYSLIGFLSLVVTSCGSYQNSSYYDNDGVYSTNGEKIVIKDNQPNSASIQYKQYFSSLQSTGGSGEIFTDVNSYGNNYDMENDSIQAPSTGYASWGSSPQETTVVVYPDSYWSIGFGWGYPYYGYGYPYYGWGYPYYGWGYPGYGWGYPGYGCGYPGYGYGYAHVTPYAYNYSRRGSSYGGSYNNSIYNRNRVSAYNRNGVTSRNSTYNRNSTSISRQAPTFTNRNSNTSSRNYTQNQSRSSYTQSRSNTSSNYQRSSYTPSNSSSNSSYRSSGGSMSSGGGARMSSGGGGGRMGGGGRR</sequence>
<dbReference type="PROSITE" id="PS51257">
    <property type="entry name" value="PROKAR_LIPOPROTEIN"/>
    <property type="match status" value="1"/>
</dbReference>
<organism evidence="2 3">
    <name type="scientific">Flavobacterium aquariorum</name>
    <dbReference type="NCBI Taxonomy" id="2217670"/>
    <lineage>
        <taxon>Bacteria</taxon>
        <taxon>Pseudomonadati</taxon>
        <taxon>Bacteroidota</taxon>
        <taxon>Flavobacteriia</taxon>
        <taxon>Flavobacteriales</taxon>
        <taxon>Flavobacteriaceae</taxon>
        <taxon>Flavobacterium</taxon>
    </lineage>
</organism>
<comment type="caution">
    <text evidence="2">The sequence shown here is derived from an EMBL/GenBank/DDBJ whole genome shotgun (WGS) entry which is preliminary data.</text>
</comment>
<reference evidence="2 3" key="1">
    <citation type="submission" date="2018-06" db="EMBL/GenBank/DDBJ databases">
        <title>Flavobacterium sp IMCC34762, genome.</title>
        <authorList>
            <person name="Joung Y."/>
            <person name="Cho J."/>
            <person name="Song J."/>
        </authorList>
    </citation>
    <scope>NUCLEOTIDE SEQUENCE [LARGE SCALE GENOMIC DNA]</scope>
    <source>
        <strain evidence="2 3">IMCC34762</strain>
    </source>
</reference>
<dbReference type="AlphaFoldDB" id="A0A2W7UI53"/>
<evidence type="ECO:0000256" key="1">
    <source>
        <dbReference type="SAM" id="MobiDB-lite"/>
    </source>
</evidence>
<feature type="compositionally biased region" description="Low complexity" evidence="1">
    <location>
        <begin position="214"/>
        <end position="288"/>
    </location>
</feature>
<feature type="compositionally biased region" description="Gly residues" evidence="1">
    <location>
        <begin position="289"/>
        <end position="312"/>
    </location>
</feature>